<gene>
    <name evidence="1" type="ORF">HMPREF9418_0213</name>
</gene>
<evidence type="ECO:0000313" key="1">
    <source>
        <dbReference type="EMBL" id="EGQ78417.1"/>
    </source>
</evidence>
<accession>A0AA36XLS2</accession>
<dbReference type="Proteomes" id="UP000004982">
    <property type="component" value="Unassembled WGS sequence"/>
</dbReference>
<dbReference type="EMBL" id="AFQE01000014">
    <property type="protein sequence ID" value="EGQ78417.1"/>
    <property type="molecule type" value="Genomic_DNA"/>
</dbReference>
<proteinExistence type="predicted"/>
<organism evidence="1 2">
    <name type="scientific">Neisseria macacae ATCC 33926</name>
    <dbReference type="NCBI Taxonomy" id="997348"/>
    <lineage>
        <taxon>Bacteria</taxon>
        <taxon>Pseudomonadati</taxon>
        <taxon>Pseudomonadota</taxon>
        <taxon>Betaproteobacteria</taxon>
        <taxon>Neisseriales</taxon>
        <taxon>Neisseriaceae</taxon>
        <taxon>Neisseria</taxon>
    </lineage>
</organism>
<sequence length="46" mass="5102">MNHPASLPVPYVAPPSKRSSENLYLGFQTTFCLIKSLQLLPDGNQQ</sequence>
<dbReference type="AlphaFoldDB" id="A0AA36XLS2"/>
<comment type="caution">
    <text evidence="1">The sequence shown here is derived from an EMBL/GenBank/DDBJ whole genome shotgun (WGS) entry which is preliminary data.</text>
</comment>
<evidence type="ECO:0000313" key="2">
    <source>
        <dbReference type="Proteomes" id="UP000004982"/>
    </source>
</evidence>
<protein>
    <submittedName>
        <fullName evidence="1">Uncharacterized protein</fullName>
    </submittedName>
</protein>
<name>A0AA36XLS2_9NEIS</name>
<reference evidence="1 2" key="1">
    <citation type="submission" date="2011-05" db="EMBL/GenBank/DDBJ databases">
        <authorList>
            <person name="Muzny D."/>
            <person name="Qin X."/>
            <person name="Deng J."/>
            <person name="Jiang H."/>
            <person name="Liu Y."/>
            <person name="Qu J."/>
            <person name="Song X.-Z."/>
            <person name="Zhang L."/>
            <person name="Thornton R."/>
            <person name="Coyle M."/>
            <person name="Francisco L."/>
            <person name="Jackson L."/>
            <person name="Javaid M."/>
            <person name="Korchina V."/>
            <person name="Kovar C."/>
            <person name="Mata R."/>
            <person name="Mathew T."/>
            <person name="Ngo R."/>
            <person name="Nguyen L."/>
            <person name="Nguyen N."/>
            <person name="Okwuonu G."/>
            <person name="Ongeri F."/>
            <person name="Pham C."/>
            <person name="Simmons D."/>
            <person name="Wilczek-Boney K."/>
            <person name="Hale W."/>
            <person name="Jakkamsetti A."/>
            <person name="Pham P."/>
            <person name="Ruth R."/>
            <person name="San Lucas F."/>
            <person name="Warren J."/>
            <person name="Zhang J."/>
            <person name="Zhao Z."/>
            <person name="Zhou C."/>
            <person name="Zhu D."/>
            <person name="Lee S."/>
            <person name="Bess C."/>
            <person name="Blankenburg K."/>
            <person name="Forbes L."/>
            <person name="Fu Q."/>
            <person name="Gubbala S."/>
            <person name="Hirani K."/>
            <person name="Jayaseelan J.C."/>
            <person name="Lara F."/>
            <person name="Munidasa M."/>
            <person name="Palculict T."/>
            <person name="Patil S."/>
            <person name="Pu L.-L."/>
            <person name="Saada N."/>
            <person name="Tang L."/>
            <person name="Weissenberger G."/>
            <person name="Zhu Y."/>
            <person name="Hemphill L."/>
            <person name="Shang Y."/>
            <person name="Youmans B."/>
            <person name="Ayvaz T."/>
            <person name="Ross M."/>
            <person name="Santibanez J."/>
            <person name="Aqrawi P."/>
            <person name="Gross S."/>
            <person name="Joshi V."/>
            <person name="Fowler G."/>
            <person name="Nazareth L."/>
            <person name="Reid J."/>
            <person name="Worley K."/>
            <person name="Petrosino J."/>
            <person name="Highlander S."/>
            <person name="Gibbs R."/>
        </authorList>
    </citation>
    <scope>NUCLEOTIDE SEQUENCE [LARGE SCALE GENOMIC DNA]</scope>
    <source>
        <strain evidence="1 2">ATCC 33926</strain>
    </source>
</reference>